<evidence type="ECO:0000256" key="1">
    <source>
        <dbReference type="SAM" id="Phobius"/>
    </source>
</evidence>
<dbReference type="InterPro" id="IPR035406">
    <property type="entry name" value="DUF5412"/>
</dbReference>
<dbReference type="Proteomes" id="UP001178662">
    <property type="component" value="Chromosome"/>
</dbReference>
<organism evidence="2 3">
    <name type="scientific">Candidatus Cohnella colombiensis</name>
    <dbReference type="NCBI Taxonomy" id="3121368"/>
    <lineage>
        <taxon>Bacteria</taxon>
        <taxon>Bacillati</taxon>
        <taxon>Bacillota</taxon>
        <taxon>Bacilli</taxon>
        <taxon>Bacillales</taxon>
        <taxon>Paenibacillaceae</taxon>
        <taxon>Cohnella</taxon>
    </lineage>
</organism>
<keyword evidence="1" id="KW-1133">Transmembrane helix</keyword>
<feature type="transmembrane region" description="Helical" evidence="1">
    <location>
        <begin position="44"/>
        <end position="64"/>
    </location>
</feature>
<sequence length="170" mass="19494">MNTVTLAETKGMAYKTKEINMNQTEDWLSEEENQIQRKRIGARALVIAFFSTVLILGIGLYLFINLGSDVVSGMCGNQVITQEIQPDNGSYKLVVFKRDCGATTAYSYQLSVIKKNSQLENSAANIYISDHEFNAFWTDKNTIEIRGFSYKEYKQERKYKGIKIQYNTPW</sequence>
<reference evidence="2" key="1">
    <citation type="submission" date="2023-03" db="EMBL/GenBank/DDBJ databases">
        <title>Andean soil-derived lignocellulolytic bacterial consortium as a source of novel taxa and putative plastic-active enzymes.</title>
        <authorList>
            <person name="Diaz-Garcia L."/>
            <person name="Chuvochina M."/>
            <person name="Feuerriegel G."/>
            <person name="Bunk B."/>
            <person name="Sproer C."/>
            <person name="Streit W.R."/>
            <person name="Rodriguez L.M."/>
            <person name="Overmann J."/>
            <person name="Jimenez D.J."/>
        </authorList>
    </citation>
    <scope>NUCLEOTIDE SEQUENCE</scope>
    <source>
        <strain evidence="2">MAG 2441</strain>
    </source>
</reference>
<name>A0AA95F0N3_9BACL</name>
<proteinExistence type="predicted"/>
<keyword evidence="3" id="KW-1185">Reference proteome</keyword>
<protein>
    <submittedName>
        <fullName evidence="2">DUF5412 family protein</fullName>
    </submittedName>
</protein>
<dbReference type="EMBL" id="CP119317">
    <property type="protein sequence ID" value="WEK56087.1"/>
    <property type="molecule type" value="Genomic_DNA"/>
</dbReference>
<keyword evidence="1" id="KW-0472">Membrane</keyword>
<keyword evidence="1" id="KW-0812">Transmembrane</keyword>
<evidence type="ECO:0000313" key="2">
    <source>
        <dbReference type="EMBL" id="WEK56087.1"/>
    </source>
</evidence>
<dbReference type="AlphaFoldDB" id="A0AA95F0N3"/>
<accession>A0AA95F0N3</accession>
<gene>
    <name evidence="2" type="ORF">P0Y55_08575</name>
</gene>
<dbReference type="Pfam" id="PF17428">
    <property type="entry name" value="DUF5412"/>
    <property type="match status" value="1"/>
</dbReference>
<evidence type="ECO:0000313" key="3">
    <source>
        <dbReference type="Proteomes" id="UP001178662"/>
    </source>
</evidence>